<dbReference type="SUPFAM" id="SSF88697">
    <property type="entry name" value="PUA domain-like"/>
    <property type="match status" value="1"/>
</dbReference>
<evidence type="ECO:0000313" key="2">
    <source>
        <dbReference type="EMBL" id="MBR7828579.1"/>
    </source>
</evidence>
<dbReference type="PANTHER" id="PTHR46732:SF8">
    <property type="entry name" value="ATP-DEPENDENT PROTEASE LA (LON) DOMAIN PROTEIN"/>
    <property type="match status" value="1"/>
</dbReference>
<name>A0A941EGB3_9ACTN</name>
<dbReference type="PROSITE" id="PS51787">
    <property type="entry name" value="LON_N"/>
    <property type="match status" value="1"/>
</dbReference>
<dbReference type="AlphaFoldDB" id="A0A941EGB3"/>
<evidence type="ECO:0000313" key="3">
    <source>
        <dbReference type="Proteomes" id="UP000676325"/>
    </source>
</evidence>
<accession>A0A941EGB3</accession>
<dbReference type="InterPro" id="IPR015947">
    <property type="entry name" value="PUA-like_sf"/>
</dbReference>
<dbReference type="PANTHER" id="PTHR46732">
    <property type="entry name" value="ATP-DEPENDENT PROTEASE LA (LON) DOMAIN PROTEIN"/>
    <property type="match status" value="1"/>
</dbReference>
<proteinExistence type="predicted"/>
<comment type="caution">
    <text evidence="2">The sequence shown here is derived from an EMBL/GenBank/DDBJ whole genome shotgun (WGS) entry which is preliminary data.</text>
</comment>
<sequence length="220" mass="23909">MPTTLPLFPLGSVLFPGVVMPLRVFEPRYRQLVEDLQALPEGADQRFGVVAIKDGREVGEGSVRSVYEYGCSAQISAVDAADDGSYSLVTTGVERFRVLSADLAGAPYPTGEVEFLDDVPGEDADSLRTPATAQFLAYQRALSGLRGVRVGPLPQLPDDATVLSYLIAATMIIDVREKHSLLAAADTATRLRREQALLRREALLIQELRSLPAVDLLKRD</sequence>
<dbReference type="Gene3D" id="2.30.130.40">
    <property type="entry name" value="LON domain-like"/>
    <property type="match status" value="1"/>
</dbReference>
<dbReference type="RefSeq" id="WP_212519712.1">
    <property type="nucleotide sequence ID" value="NZ_JAGSOH010000060.1"/>
</dbReference>
<dbReference type="Pfam" id="PF02190">
    <property type="entry name" value="LON_substr_bdg"/>
    <property type="match status" value="1"/>
</dbReference>
<dbReference type="EMBL" id="JAGSOH010000060">
    <property type="protein sequence ID" value="MBR7828579.1"/>
    <property type="molecule type" value="Genomic_DNA"/>
</dbReference>
<dbReference type="InterPro" id="IPR003111">
    <property type="entry name" value="Lon_prtase_N"/>
</dbReference>
<feature type="domain" description="Lon N-terminal" evidence="1">
    <location>
        <begin position="2"/>
        <end position="202"/>
    </location>
</feature>
<organism evidence="2 3">
    <name type="scientific">Actinospica acidithermotolerans</name>
    <dbReference type="NCBI Taxonomy" id="2828514"/>
    <lineage>
        <taxon>Bacteria</taxon>
        <taxon>Bacillati</taxon>
        <taxon>Actinomycetota</taxon>
        <taxon>Actinomycetes</taxon>
        <taxon>Catenulisporales</taxon>
        <taxon>Actinospicaceae</taxon>
        <taxon>Actinospica</taxon>
    </lineage>
</organism>
<keyword evidence="3" id="KW-1185">Reference proteome</keyword>
<gene>
    <name evidence="2" type="ORF">KDK95_19870</name>
</gene>
<dbReference type="SMART" id="SM00464">
    <property type="entry name" value="LON"/>
    <property type="match status" value="1"/>
</dbReference>
<evidence type="ECO:0000259" key="1">
    <source>
        <dbReference type="PROSITE" id="PS51787"/>
    </source>
</evidence>
<dbReference type="Proteomes" id="UP000676325">
    <property type="component" value="Unassembled WGS sequence"/>
</dbReference>
<protein>
    <submittedName>
        <fullName evidence="2">LON peptidase substrate-binding domain-containing protein</fullName>
    </submittedName>
</protein>
<dbReference type="Gene3D" id="1.20.58.1480">
    <property type="match status" value="1"/>
</dbReference>
<reference evidence="2" key="1">
    <citation type="submission" date="2021-04" db="EMBL/GenBank/DDBJ databases">
        <title>Genome based classification of Actinospica acidithermotolerans sp. nov., an actinobacterium isolated from an Indonesian hot spring.</title>
        <authorList>
            <person name="Kusuma A.B."/>
            <person name="Putra K.E."/>
            <person name="Nafisah S."/>
            <person name="Loh J."/>
            <person name="Nouioui I."/>
            <person name="Goodfellow M."/>
        </authorList>
    </citation>
    <scope>NUCLEOTIDE SEQUENCE</scope>
    <source>
        <strain evidence="2">MGRD01-02</strain>
    </source>
</reference>
<dbReference type="InterPro" id="IPR046336">
    <property type="entry name" value="Lon_prtase_N_sf"/>
</dbReference>